<evidence type="ECO:0000256" key="7">
    <source>
        <dbReference type="ARBA" id="ARBA00023004"/>
    </source>
</evidence>
<accession>A0A2T7AYT3</accession>
<evidence type="ECO:0000256" key="6">
    <source>
        <dbReference type="ARBA" id="ARBA00023002"/>
    </source>
</evidence>
<keyword evidence="2 9" id="KW-0963">Cytoplasm</keyword>
<evidence type="ECO:0000313" key="11">
    <source>
        <dbReference type="EMBL" id="PUX17716.1"/>
    </source>
</evidence>
<feature type="binding site" evidence="9">
    <location>
        <position position="179"/>
    </location>
    <ligand>
        <name>cob(II)alamin</name>
        <dbReference type="ChEBI" id="CHEBI:16304"/>
    </ligand>
</feature>
<dbReference type="SUPFAM" id="SSF46548">
    <property type="entry name" value="alpha-helical ferredoxin"/>
    <property type="match status" value="1"/>
</dbReference>
<comment type="cofactor">
    <cofactor evidence="9">
        <name>[4Fe-4S] cluster</name>
        <dbReference type="ChEBI" id="CHEBI:49883"/>
    </cofactor>
    <text evidence="9">Binds 2 [4Fe-4S] clusters per monomer.</text>
</comment>
<keyword evidence="4 9" id="KW-0479">Metal-binding</keyword>
<keyword evidence="7 9" id="KW-0408">Iron</keyword>
<dbReference type="AlphaFoldDB" id="A0A2T7AYT3"/>
<name>A0A2T7AYT3_9ENTR</name>
<keyword evidence="6 9" id="KW-0560">Oxidoreductase</keyword>
<reference evidence="11 12" key="1">
    <citation type="submission" date="2016-12" db="EMBL/GenBank/DDBJ databases">
        <title>Analysis of the Molecular Diversity Among Cronobacter Species Isolated from Filth Flies Using a Pan Genomic DNA Microarray.</title>
        <authorList>
            <person name="Pava-Ripoll M."/>
            <person name="Tall B."/>
            <person name="Farber J."/>
            <person name="Fanning S."/>
            <person name="Lehner A."/>
            <person name="Stephan R."/>
            <person name="Pagotto F."/>
            <person name="Iverson C."/>
            <person name="Ziobro G."/>
            <person name="Miller A."/>
            <person name="Pearson R."/>
            <person name="Yan Q."/>
            <person name="Kim M."/>
            <person name="Jeong S."/>
            <person name="Park J."/>
            <person name="Jun S."/>
            <person name="Choi H."/>
            <person name="Chung T."/>
            <person name="Yoo Y."/>
            <person name="Park E."/>
            <person name="Hwang S."/>
            <person name="Lee B."/>
            <person name="Sathyamoorthy V."/>
            <person name="Carter L."/>
            <person name="Mammel M."/>
            <person name="Jackson S."/>
            <person name="Kothary M."/>
            <person name="Patel I."/>
            <person name="Grim C."/>
            <person name="Gopinath G."/>
            <person name="Gangiredla J."/>
            <person name="Chase H."/>
        </authorList>
    </citation>
    <scope>NUCLEOTIDE SEQUENCE [LARGE SCALE GENOMIC DNA]</scope>
    <source>
        <strain evidence="11 12">MOD1-Md1s</strain>
    </source>
</reference>
<organism evidence="11 12">
    <name type="scientific">Cronobacter muytjensii</name>
    <dbReference type="NCBI Taxonomy" id="413501"/>
    <lineage>
        <taxon>Bacteria</taxon>
        <taxon>Pseudomonadati</taxon>
        <taxon>Pseudomonadota</taxon>
        <taxon>Gammaproteobacteria</taxon>
        <taxon>Enterobacterales</taxon>
        <taxon>Enterobacteriaceae</taxon>
        <taxon>Cronobacter</taxon>
    </lineage>
</organism>
<dbReference type="EMBL" id="MSAE01000003">
    <property type="protein sequence ID" value="PUX17716.1"/>
    <property type="molecule type" value="Genomic_DNA"/>
</dbReference>
<dbReference type="InterPro" id="IPR004453">
    <property type="entry name" value="QueG"/>
</dbReference>
<feature type="binding site" evidence="9">
    <location>
        <position position="204"/>
    </location>
    <ligand>
        <name>[4Fe-4S] cluster</name>
        <dbReference type="ChEBI" id="CHEBI:49883"/>
        <label>1</label>
    </ligand>
</feature>
<dbReference type="InterPro" id="IPR017896">
    <property type="entry name" value="4Fe4S_Fe-S-bd"/>
</dbReference>
<comment type="caution">
    <text evidence="9">Lacks conserved residue(s) required for the propagation of feature annotation.</text>
</comment>
<protein>
    <recommendedName>
        <fullName evidence="9">Epoxyqueuosine reductase</fullName>
        <ecNumber evidence="9">1.17.99.6</ecNumber>
    </recommendedName>
    <alternativeName>
        <fullName evidence="9">Queuosine biosynthesis protein QueG</fullName>
    </alternativeName>
</protein>
<keyword evidence="8 9" id="KW-0411">Iron-sulfur</keyword>
<keyword evidence="9" id="KW-0846">Cobalamin</keyword>
<keyword evidence="5 9" id="KW-0671">Queuosine biosynthesis</keyword>
<feature type="binding site" evidence="9">
    <location>
        <position position="258"/>
    </location>
    <ligand>
        <name>[4Fe-4S] cluster</name>
        <dbReference type="ChEBI" id="CHEBI:49883"/>
        <label>1</label>
    </ligand>
</feature>
<dbReference type="InterPro" id="IPR017900">
    <property type="entry name" value="4Fe4S_Fe_S_CS"/>
</dbReference>
<feature type="domain" description="4Fe-4S ferredoxin-type" evidence="10">
    <location>
        <begin position="186"/>
        <end position="218"/>
    </location>
</feature>
<feature type="binding site" evidence="9">
    <location>
        <position position="201"/>
    </location>
    <ligand>
        <name>[4Fe-4S] cluster</name>
        <dbReference type="ChEBI" id="CHEBI:49883"/>
        <label>1</label>
    </ligand>
</feature>
<keyword evidence="1 9" id="KW-0004">4Fe-4S</keyword>
<evidence type="ECO:0000313" key="12">
    <source>
        <dbReference type="Proteomes" id="UP000244378"/>
    </source>
</evidence>
<dbReference type="InterPro" id="IPR013542">
    <property type="entry name" value="QueG_DUF1730"/>
</dbReference>
<dbReference type="UniPathway" id="UPA00392"/>
<dbReference type="Proteomes" id="UP000244378">
    <property type="component" value="Unassembled WGS sequence"/>
</dbReference>
<feature type="binding site" evidence="9">
    <location>
        <position position="162"/>
    </location>
    <ligand>
        <name>cob(II)alamin</name>
        <dbReference type="ChEBI" id="CHEBI:16304"/>
    </ligand>
</feature>
<dbReference type="GO" id="GO:0005737">
    <property type="term" value="C:cytoplasm"/>
    <property type="evidence" value="ECO:0007669"/>
    <property type="project" value="UniProtKB-SubCell"/>
</dbReference>
<feature type="binding site" evidence="9">
    <location>
        <position position="67"/>
    </location>
    <ligand>
        <name>cob(II)alamin</name>
        <dbReference type="ChEBI" id="CHEBI:16304"/>
    </ligand>
</feature>
<feature type="active site" description="Proton donor" evidence="9">
    <location>
        <position position="144"/>
    </location>
</feature>
<comment type="pathway">
    <text evidence="9">tRNA modification; tRNA-queuosine biosynthesis.</text>
</comment>
<dbReference type="NCBIfam" id="TIGR00276">
    <property type="entry name" value="tRNA epoxyqueuosine(34) reductase QueG"/>
    <property type="match status" value="1"/>
</dbReference>
<dbReference type="FunFam" id="3.30.70.20:FF:000017">
    <property type="entry name" value="Epoxyqueuosine reductase"/>
    <property type="match status" value="1"/>
</dbReference>
<dbReference type="Pfam" id="PF13484">
    <property type="entry name" value="Fer4_16"/>
    <property type="match status" value="1"/>
</dbReference>
<dbReference type="EC" id="1.17.99.6" evidence="9"/>
<proteinExistence type="inferred from homology"/>
<dbReference type="GO" id="GO:0051539">
    <property type="term" value="F:4 iron, 4 sulfur cluster binding"/>
    <property type="evidence" value="ECO:0007669"/>
    <property type="project" value="UniProtKB-KW"/>
</dbReference>
<feature type="binding site" evidence="9">
    <location>
        <position position="168"/>
    </location>
    <ligand>
        <name>cob(II)alamin</name>
        <dbReference type="ChEBI" id="CHEBI:16304"/>
    </ligand>
</feature>
<dbReference type="PANTHER" id="PTHR30002:SF4">
    <property type="entry name" value="EPOXYQUEUOSINE REDUCTASE"/>
    <property type="match status" value="1"/>
</dbReference>
<comment type="cofactor">
    <cofactor evidence="9">
        <name>cob(II)alamin</name>
        <dbReference type="ChEBI" id="CHEBI:16304"/>
    </cofactor>
</comment>
<feature type="binding site" evidence="9">
    <location>
        <begin position="251"/>
        <end position="252"/>
    </location>
    <ligand>
        <name>cob(II)alamin</name>
        <dbReference type="ChEBI" id="CHEBI:16304"/>
    </ligand>
</feature>
<feature type="binding site" evidence="9">
    <location>
        <position position="251"/>
    </location>
    <ligand>
        <name>[4Fe-4S] cluster</name>
        <dbReference type="ChEBI" id="CHEBI:49883"/>
        <label>2</label>
    </ligand>
</feature>
<feature type="binding site" evidence="9">
    <location>
        <position position="198"/>
    </location>
    <ligand>
        <name>[4Fe-4S] cluster</name>
        <dbReference type="ChEBI" id="CHEBI:49883"/>
        <label>1</label>
    </ligand>
</feature>
<gene>
    <name evidence="9 11" type="primary">queG</name>
    <name evidence="11" type="ORF">AUN14_02910</name>
</gene>
<dbReference type="PROSITE" id="PS00198">
    <property type="entry name" value="4FE4S_FER_1"/>
    <property type="match status" value="1"/>
</dbReference>
<feature type="binding site" evidence="9">
    <location>
        <position position="144"/>
    </location>
    <ligand>
        <name>cob(II)alamin</name>
        <dbReference type="ChEBI" id="CHEBI:16304"/>
    </ligand>
</feature>
<keyword evidence="9" id="KW-0170">Cobalt</keyword>
<evidence type="ECO:0000256" key="9">
    <source>
        <dbReference type="HAMAP-Rule" id="MF_00916"/>
    </source>
</evidence>
<evidence type="ECO:0000259" key="10">
    <source>
        <dbReference type="PROSITE" id="PS51379"/>
    </source>
</evidence>
<comment type="catalytic activity">
    <reaction evidence="9">
        <text>epoxyqueuosine(34) in tRNA + AH2 = queuosine(34) in tRNA + A + H2O</text>
        <dbReference type="Rhea" id="RHEA:32159"/>
        <dbReference type="Rhea" id="RHEA-COMP:18571"/>
        <dbReference type="Rhea" id="RHEA-COMP:18582"/>
        <dbReference type="ChEBI" id="CHEBI:13193"/>
        <dbReference type="ChEBI" id="CHEBI:15377"/>
        <dbReference type="ChEBI" id="CHEBI:17499"/>
        <dbReference type="ChEBI" id="CHEBI:194431"/>
        <dbReference type="ChEBI" id="CHEBI:194443"/>
        <dbReference type="EC" id="1.17.99.6"/>
    </reaction>
</comment>
<feature type="binding site" evidence="9">
    <location>
        <position position="208"/>
    </location>
    <ligand>
        <name>[4Fe-4S] cluster</name>
        <dbReference type="ChEBI" id="CHEBI:49883"/>
        <label>2</label>
    </ligand>
</feature>
<comment type="function">
    <text evidence="9">Catalyzes the conversion of epoxyqueuosine (oQ) to queuosine (Q), which is a hypermodified base found in the wobble positions of tRNA(Asp), tRNA(Asn), tRNA(His) and tRNA(Tyr).</text>
</comment>
<evidence type="ECO:0000256" key="5">
    <source>
        <dbReference type="ARBA" id="ARBA00022785"/>
    </source>
</evidence>
<feature type="binding site" evidence="9">
    <location>
        <position position="224"/>
    </location>
    <ligand>
        <name>[4Fe-4S] cluster</name>
        <dbReference type="ChEBI" id="CHEBI:49883"/>
        <label>2</label>
    </ligand>
</feature>
<dbReference type="HAMAP" id="MF_00916">
    <property type="entry name" value="QueG"/>
    <property type="match status" value="1"/>
</dbReference>
<dbReference type="PANTHER" id="PTHR30002">
    <property type="entry name" value="EPOXYQUEUOSINE REDUCTASE"/>
    <property type="match status" value="1"/>
</dbReference>
<evidence type="ECO:0000256" key="1">
    <source>
        <dbReference type="ARBA" id="ARBA00022485"/>
    </source>
</evidence>
<dbReference type="GO" id="GO:0031419">
    <property type="term" value="F:cobalamin binding"/>
    <property type="evidence" value="ECO:0007669"/>
    <property type="project" value="UniProtKB-KW"/>
</dbReference>
<dbReference type="GO" id="GO:0046872">
    <property type="term" value="F:metal ion binding"/>
    <property type="evidence" value="ECO:0007669"/>
    <property type="project" value="UniProtKB-KW"/>
</dbReference>
<evidence type="ECO:0000256" key="3">
    <source>
        <dbReference type="ARBA" id="ARBA00022694"/>
    </source>
</evidence>
<comment type="caution">
    <text evidence="11">The sequence shown here is derived from an EMBL/GenBank/DDBJ whole genome shotgun (WGS) entry which is preliminary data.</text>
</comment>
<dbReference type="Pfam" id="PF08331">
    <property type="entry name" value="QueG_DUF1730"/>
    <property type="match status" value="1"/>
</dbReference>
<evidence type="ECO:0000256" key="2">
    <source>
        <dbReference type="ARBA" id="ARBA00022490"/>
    </source>
</evidence>
<comment type="subcellular location">
    <subcellularLocation>
        <location evidence="9">Cytoplasm</location>
    </subcellularLocation>
</comment>
<evidence type="ECO:0000256" key="8">
    <source>
        <dbReference type="ARBA" id="ARBA00023014"/>
    </source>
</evidence>
<evidence type="ECO:0000256" key="4">
    <source>
        <dbReference type="ARBA" id="ARBA00022723"/>
    </source>
</evidence>
<dbReference type="PROSITE" id="PS51379">
    <property type="entry name" value="4FE4S_FER_2"/>
    <property type="match status" value="1"/>
</dbReference>
<comment type="subunit">
    <text evidence="9">Monomer.</text>
</comment>
<feature type="binding site" evidence="9">
    <location>
        <position position="254"/>
    </location>
    <ligand>
        <name>[4Fe-4S] cluster</name>
        <dbReference type="ChEBI" id="CHEBI:49883"/>
        <label>2</label>
    </ligand>
</feature>
<dbReference type="Gene3D" id="3.30.70.20">
    <property type="match status" value="1"/>
</dbReference>
<sequence length="384" mass="43315">MPWSVMSEPLDLNQLAQKIKQWGAELGFQQVGITDTDLSASEGALQAWLDKQYHGEMEWMARHGMLRARPHELLPGTLRVISVRMNYLPANAAFARTLKDPSLGYVSRYALGRDYHKLLRNRLKKLGETLQAHCASLNFRPFVDSAPILERPLAEKAGLGWTGKHSLILNRDAGSFFFLGELLVDLPLPVDKPVEEGCGRCVACMTICPTGAIVEPYTVDARRCISYLTIELEGAIPEEFRPLMGNRIYGCDDCQLICPWNRFSQLTDEADFSPRQALHAPKLIELFGWSEAHFLKVTEGSAIRRIGHLRWLRNIAVALGNAPWDEANIVALRQRKGEHPLLDEHIDWAIAQQTDKRNACVVEVQLPQKQRLVRVIEKGLPRDA</sequence>
<keyword evidence="3 9" id="KW-0819">tRNA processing</keyword>
<dbReference type="GO" id="GO:0052693">
    <property type="term" value="F:epoxyqueuosine reductase activity"/>
    <property type="evidence" value="ECO:0007669"/>
    <property type="project" value="UniProtKB-UniRule"/>
</dbReference>
<feature type="binding site" evidence="9">
    <location>
        <position position="226"/>
    </location>
    <ligand>
        <name>cob(II)alamin</name>
        <dbReference type="ChEBI" id="CHEBI:16304"/>
    </ligand>
</feature>
<comment type="similarity">
    <text evidence="9">Belongs to the QueG family.</text>
</comment>
<dbReference type="GO" id="GO:0008616">
    <property type="term" value="P:tRNA queuosine(34) biosynthetic process"/>
    <property type="evidence" value="ECO:0007669"/>
    <property type="project" value="UniProtKB-UniRule"/>
</dbReference>